<dbReference type="PROSITE" id="PS51819">
    <property type="entry name" value="VOC"/>
    <property type="match status" value="1"/>
</dbReference>
<dbReference type="STRING" id="886293.Sinac_3111"/>
<dbReference type="AlphaFoldDB" id="L0DFH0"/>
<dbReference type="OrthoDB" id="9804235at2"/>
<proteinExistence type="predicted"/>
<organism evidence="2 3">
    <name type="scientific">Singulisphaera acidiphila (strain ATCC BAA-1392 / DSM 18658 / VKM B-2454 / MOB10)</name>
    <dbReference type="NCBI Taxonomy" id="886293"/>
    <lineage>
        <taxon>Bacteria</taxon>
        <taxon>Pseudomonadati</taxon>
        <taxon>Planctomycetota</taxon>
        <taxon>Planctomycetia</taxon>
        <taxon>Isosphaerales</taxon>
        <taxon>Isosphaeraceae</taxon>
        <taxon>Singulisphaera</taxon>
    </lineage>
</organism>
<evidence type="ECO:0000313" key="3">
    <source>
        <dbReference type="Proteomes" id="UP000010798"/>
    </source>
</evidence>
<dbReference type="InterPro" id="IPR041581">
    <property type="entry name" value="Glyoxalase_6"/>
</dbReference>
<sequence>MAKNQVVHYEIPAEQPETLSKFYSDLFGWTFQKIPVPGLEFWLCNAAEANSPGINAAVIQRQNPQQPSMNYVGVESIDAIIEKATATGATVALPKMPVPGGRAIAVVIDPQGNLFGLMEEPTQ</sequence>
<name>L0DFH0_SINAD</name>
<dbReference type="InterPro" id="IPR052164">
    <property type="entry name" value="Anthracycline_SecMetBiosynth"/>
</dbReference>
<dbReference type="InterPro" id="IPR037523">
    <property type="entry name" value="VOC_core"/>
</dbReference>
<dbReference type="Pfam" id="PF18029">
    <property type="entry name" value="Glyoxalase_6"/>
    <property type="match status" value="1"/>
</dbReference>
<evidence type="ECO:0000313" key="2">
    <source>
        <dbReference type="EMBL" id="AGA27391.1"/>
    </source>
</evidence>
<dbReference type="PANTHER" id="PTHR33993">
    <property type="entry name" value="GLYOXALASE-RELATED"/>
    <property type="match status" value="1"/>
</dbReference>
<dbReference type="RefSeq" id="WP_015246539.1">
    <property type="nucleotide sequence ID" value="NC_019892.1"/>
</dbReference>
<protein>
    <submittedName>
        <fullName evidence="2">Lactoylglutathione lyase family protein</fullName>
    </submittedName>
</protein>
<dbReference type="HOGENOM" id="CLU_127592_3_0_0"/>
<dbReference type="eggNOG" id="COG3324">
    <property type="taxonomic scope" value="Bacteria"/>
</dbReference>
<dbReference type="EMBL" id="CP003364">
    <property type="protein sequence ID" value="AGA27391.1"/>
    <property type="molecule type" value="Genomic_DNA"/>
</dbReference>
<dbReference type="Proteomes" id="UP000010798">
    <property type="component" value="Chromosome"/>
</dbReference>
<dbReference type="CDD" id="cd07247">
    <property type="entry name" value="SgaA_N_like"/>
    <property type="match status" value="1"/>
</dbReference>
<dbReference type="GO" id="GO:0016829">
    <property type="term" value="F:lyase activity"/>
    <property type="evidence" value="ECO:0007669"/>
    <property type="project" value="UniProtKB-KW"/>
</dbReference>
<reference evidence="2 3" key="1">
    <citation type="submission" date="2012-02" db="EMBL/GenBank/DDBJ databases">
        <title>Complete sequence of chromosome of Singulisphaera acidiphila DSM 18658.</title>
        <authorList>
            <consortium name="US DOE Joint Genome Institute (JGI-PGF)"/>
            <person name="Lucas S."/>
            <person name="Copeland A."/>
            <person name="Lapidus A."/>
            <person name="Glavina del Rio T."/>
            <person name="Dalin E."/>
            <person name="Tice H."/>
            <person name="Bruce D."/>
            <person name="Goodwin L."/>
            <person name="Pitluck S."/>
            <person name="Peters L."/>
            <person name="Ovchinnikova G."/>
            <person name="Chertkov O."/>
            <person name="Kyrpides N."/>
            <person name="Mavromatis K."/>
            <person name="Ivanova N."/>
            <person name="Brettin T."/>
            <person name="Detter J.C."/>
            <person name="Han C."/>
            <person name="Larimer F."/>
            <person name="Land M."/>
            <person name="Hauser L."/>
            <person name="Markowitz V."/>
            <person name="Cheng J.-F."/>
            <person name="Hugenholtz P."/>
            <person name="Woyke T."/>
            <person name="Wu D."/>
            <person name="Tindall B."/>
            <person name="Pomrenke H."/>
            <person name="Brambilla E."/>
            <person name="Klenk H.-P."/>
            <person name="Eisen J.A."/>
        </authorList>
    </citation>
    <scope>NUCLEOTIDE SEQUENCE [LARGE SCALE GENOMIC DNA]</scope>
    <source>
        <strain evidence="3">ATCC BAA-1392 / DSM 18658 / VKM B-2454 / MOB10</strain>
    </source>
</reference>
<accession>L0DFH0</accession>
<evidence type="ECO:0000259" key="1">
    <source>
        <dbReference type="PROSITE" id="PS51819"/>
    </source>
</evidence>
<keyword evidence="3" id="KW-1185">Reference proteome</keyword>
<feature type="domain" description="VOC" evidence="1">
    <location>
        <begin position="5"/>
        <end position="120"/>
    </location>
</feature>
<dbReference type="SUPFAM" id="SSF54593">
    <property type="entry name" value="Glyoxalase/Bleomycin resistance protein/Dihydroxybiphenyl dioxygenase"/>
    <property type="match status" value="1"/>
</dbReference>
<gene>
    <name evidence="2" type="ordered locus">Sinac_3111</name>
</gene>
<keyword evidence="2" id="KW-0456">Lyase</keyword>
<dbReference type="Gene3D" id="3.10.180.10">
    <property type="entry name" value="2,3-Dihydroxybiphenyl 1,2-Dioxygenase, domain 1"/>
    <property type="match status" value="1"/>
</dbReference>
<dbReference type="KEGG" id="saci:Sinac_3111"/>
<dbReference type="InterPro" id="IPR029068">
    <property type="entry name" value="Glyas_Bleomycin-R_OHBP_Dase"/>
</dbReference>